<keyword evidence="3" id="KW-1185">Reference proteome</keyword>
<dbReference type="EMBL" id="JABEZV010439807">
    <property type="protein sequence ID" value="MBA0729781.1"/>
    <property type="molecule type" value="Genomic_DNA"/>
</dbReference>
<name>A0A7J9B0B6_9ROSI</name>
<comment type="caution">
    <text evidence="2">The sequence shown here is derived from an EMBL/GenBank/DDBJ whole genome shotgun (WGS) entry which is preliminary data.</text>
</comment>
<dbReference type="AlphaFoldDB" id="A0A7J9B0B6"/>
<sequence length="111" mass="12911">MSTRSTLTILQVQKREQLFRQTTWFVVHFYLDNLIFHHSVDLSPITSVVQHLTSYLHAYGAVVRKLWNLIQTKMFALFASLMLVSSSILICHWDIMGMHLASLRLHQALQS</sequence>
<evidence type="ECO:0000313" key="2">
    <source>
        <dbReference type="EMBL" id="MBA0729781.1"/>
    </source>
</evidence>
<dbReference type="Proteomes" id="UP000593574">
    <property type="component" value="Unassembled WGS sequence"/>
</dbReference>
<feature type="transmembrane region" description="Helical" evidence="1">
    <location>
        <begin position="74"/>
        <end position="95"/>
    </location>
</feature>
<proteinExistence type="predicted"/>
<gene>
    <name evidence="2" type="ORF">Golax_023316</name>
</gene>
<accession>A0A7J9B0B6</accession>
<reference evidence="2 3" key="1">
    <citation type="journal article" date="2019" name="Genome Biol. Evol.">
        <title>Insights into the evolution of the New World diploid cottons (Gossypium, subgenus Houzingenia) based on genome sequencing.</title>
        <authorList>
            <person name="Grover C.E."/>
            <person name="Arick M.A. 2nd"/>
            <person name="Thrash A."/>
            <person name="Conover J.L."/>
            <person name="Sanders W.S."/>
            <person name="Peterson D.G."/>
            <person name="Frelichowski J.E."/>
            <person name="Scheffler J.A."/>
            <person name="Scheffler B.E."/>
            <person name="Wendel J.F."/>
        </authorList>
    </citation>
    <scope>NUCLEOTIDE SEQUENCE [LARGE SCALE GENOMIC DNA]</scope>
    <source>
        <strain evidence="2">4</strain>
        <tissue evidence="2">Leaf</tissue>
    </source>
</reference>
<organism evidence="2 3">
    <name type="scientific">Gossypium laxum</name>
    <dbReference type="NCBI Taxonomy" id="34288"/>
    <lineage>
        <taxon>Eukaryota</taxon>
        <taxon>Viridiplantae</taxon>
        <taxon>Streptophyta</taxon>
        <taxon>Embryophyta</taxon>
        <taxon>Tracheophyta</taxon>
        <taxon>Spermatophyta</taxon>
        <taxon>Magnoliopsida</taxon>
        <taxon>eudicotyledons</taxon>
        <taxon>Gunneridae</taxon>
        <taxon>Pentapetalae</taxon>
        <taxon>rosids</taxon>
        <taxon>malvids</taxon>
        <taxon>Malvales</taxon>
        <taxon>Malvaceae</taxon>
        <taxon>Malvoideae</taxon>
        <taxon>Gossypium</taxon>
    </lineage>
</organism>
<keyword evidence="1" id="KW-0472">Membrane</keyword>
<keyword evidence="1" id="KW-0812">Transmembrane</keyword>
<evidence type="ECO:0000256" key="1">
    <source>
        <dbReference type="SAM" id="Phobius"/>
    </source>
</evidence>
<protein>
    <submittedName>
        <fullName evidence="2">Uncharacterized protein</fullName>
    </submittedName>
</protein>
<evidence type="ECO:0000313" key="3">
    <source>
        <dbReference type="Proteomes" id="UP000593574"/>
    </source>
</evidence>
<keyword evidence="1" id="KW-1133">Transmembrane helix</keyword>